<gene>
    <name evidence="5" type="ORF">ENS31_00410</name>
</gene>
<dbReference type="InterPro" id="IPR011765">
    <property type="entry name" value="Pept_M16_N"/>
</dbReference>
<evidence type="ECO:0000259" key="3">
    <source>
        <dbReference type="Pfam" id="PF00675"/>
    </source>
</evidence>
<dbReference type="InterPro" id="IPR050361">
    <property type="entry name" value="MPP/UQCRC_Complex"/>
</dbReference>
<dbReference type="Pfam" id="PF00675">
    <property type="entry name" value="Peptidase_M16"/>
    <property type="match status" value="1"/>
</dbReference>
<dbReference type="SUPFAM" id="SSF63411">
    <property type="entry name" value="LuxS/MPP-like metallohydrolase"/>
    <property type="match status" value="2"/>
</dbReference>
<proteinExistence type="inferred from homology"/>
<dbReference type="Gene3D" id="3.30.830.10">
    <property type="entry name" value="Metalloenzyme, LuxS/M16 peptidase-like"/>
    <property type="match status" value="2"/>
</dbReference>
<dbReference type="InterPro" id="IPR007863">
    <property type="entry name" value="Peptidase_M16_C"/>
</dbReference>
<name>A0A7V3E5P9_9BACT</name>
<feature type="chain" id="PRO_5030735076" evidence="2">
    <location>
        <begin position="17"/>
        <end position="435"/>
    </location>
</feature>
<feature type="domain" description="Peptidase M16 C-terminal" evidence="4">
    <location>
        <begin position="187"/>
        <end position="364"/>
    </location>
</feature>
<dbReference type="PANTHER" id="PTHR11851">
    <property type="entry name" value="METALLOPROTEASE"/>
    <property type="match status" value="1"/>
</dbReference>
<dbReference type="Pfam" id="PF05193">
    <property type="entry name" value="Peptidase_M16_C"/>
    <property type="match status" value="1"/>
</dbReference>
<dbReference type="PANTHER" id="PTHR11851:SF49">
    <property type="entry name" value="MITOCHONDRIAL-PROCESSING PEPTIDASE SUBUNIT ALPHA"/>
    <property type="match status" value="1"/>
</dbReference>
<dbReference type="InterPro" id="IPR011249">
    <property type="entry name" value="Metalloenz_LuxS/M16"/>
</dbReference>
<feature type="signal peptide" evidence="2">
    <location>
        <begin position="1"/>
        <end position="16"/>
    </location>
</feature>
<feature type="domain" description="Peptidase M16 N-terminal" evidence="3">
    <location>
        <begin position="36"/>
        <end position="173"/>
    </location>
</feature>
<dbReference type="AlphaFoldDB" id="A0A7V3E5P9"/>
<evidence type="ECO:0000256" key="2">
    <source>
        <dbReference type="SAM" id="SignalP"/>
    </source>
</evidence>
<accession>A0A7V3E5P9</accession>
<dbReference type="GO" id="GO:0046872">
    <property type="term" value="F:metal ion binding"/>
    <property type="evidence" value="ECO:0007669"/>
    <property type="project" value="InterPro"/>
</dbReference>
<comment type="caution">
    <text evidence="5">The sequence shown here is derived from an EMBL/GenBank/DDBJ whole genome shotgun (WGS) entry which is preliminary data.</text>
</comment>
<comment type="similarity">
    <text evidence="1">Belongs to the peptidase M16 family.</text>
</comment>
<evidence type="ECO:0000259" key="4">
    <source>
        <dbReference type="Pfam" id="PF05193"/>
    </source>
</evidence>
<protein>
    <submittedName>
        <fullName evidence="5">Insulinase family protein</fullName>
    </submittedName>
</protein>
<keyword evidence="2" id="KW-0732">Signal</keyword>
<evidence type="ECO:0000313" key="5">
    <source>
        <dbReference type="EMBL" id="HFI89971.1"/>
    </source>
</evidence>
<sequence>MRIILFLLLLTSQFIAQTKPEDVKSFTLKNGMRFFVLEDNSIPNANMYLFFKVGSRNEYIGITGISHFFEHMMFNGAKKYGPKEFDRVMEANGGSNNAYTTENITVYTDWFPKQSLEKIFDLESDRIANLNFDPKMIESERGVILSERSTGLENNPLEQLWQDLQATAFVAHPYMWPVIGWESDIKNWTKEDLENYFHTYYAPNNCVAVISGDVKFDEVKKLASKYFEPIPSGPKPREVHTIEPEQMGERRLFVKREVPSPYIMIAYHVPQTGSVEYYALELLNSILSEGPSSRLYQSLVEKQQLAIEVGTYYPNAFDPTLFYFYGISNDGIKASQLEKAILDEVEKITNEGISEAELQKVKNQKLMEFYRTTETINGMSNTIGTYELFFGDYKKLFTAPDDYKKVTTDDIKRVAAKYFTKQNRTVGILNTEEEQ</sequence>
<dbReference type="EMBL" id="DSUJ01000002">
    <property type="protein sequence ID" value="HFI89971.1"/>
    <property type="molecule type" value="Genomic_DNA"/>
</dbReference>
<reference evidence="5" key="1">
    <citation type="journal article" date="2020" name="mSystems">
        <title>Genome- and Community-Level Interaction Insights into Carbon Utilization and Element Cycling Functions of Hydrothermarchaeota in Hydrothermal Sediment.</title>
        <authorList>
            <person name="Zhou Z."/>
            <person name="Liu Y."/>
            <person name="Xu W."/>
            <person name="Pan J."/>
            <person name="Luo Z.H."/>
            <person name="Li M."/>
        </authorList>
    </citation>
    <scope>NUCLEOTIDE SEQUENCE [LARGE SCALE GENOMIC DNA]</scope>
    <source>
        <strain evidence="5">SpSt-479</strain>
    </source>
</reference>
<organism evidence="5">
    <name type="scientific">Ignavibacterium album</name>
    <dbReference type="NCBI Taxonomy" id="591197"/>
    <lineage>
        <taxon>Bacteria</taxon>
        <taxon>Pseudomonadati</taxon>
        <taxon>Ignavibacteriota</taxon>
        <taxon>Ignavibacteria</taxon>
        <taxon>Ignavibacteriales</taxon>
        <taxon>Ignavibacteriaceae</taxon>
        <taxon>Ignavibacterium</taxon>
    </lineage>
</organism>
<evidence type="ECO:0000256" key="1">
    <source>
        <dbReference type="ARBA" id="ARBA00007261"/>
    </source>
</evidence>